<reference evidence="1" key="2">
    <citation type="submission" date="2021-04" db="EMBL/GenBank/DDBJ databases">
        <authorList>
            <person name="Gilroy R."/>
        </authorList>
    </citation>
    <scope>NUCLEOTIDE SEQUENCE</scope>
    <source>
        <strain evidence="1">USAMLcec3-2134</strain>
    </source>
</reference>
<accession>A0A9D2MQY6</accession>
<proteinExistence type="predicted"/>
<name>A0A9D2MQY6_9FIRM</name>
<gene>
    <name evidence="1" type="ORF">H9763_03630</name>
</gene>
<dbReference type="Proteomes" id="UP000886883">
    <property type="component" value="Unassembled WGS sequence"/>
</dbReference>
<reference evidence="1" key="1">
    <citation type="journal article" date="2021" name="PeerJ">
        <title>Extensive microbial diversity within the chicken gut microbiome revealed by metagenomics and culture.</title>
        <authorList>
            <person name="Gilroy R."/>
            <person name="Ravi A."/>
            <person name="Getino M."/>
            <person name="Pursley I."/>
            <person name="Horton D.L."/>
            <person name="Alikhan N.F."/>
            <person name="Baker D."/>
            <person name="Gharbi K."/>
            <person name="Hall N."/>
            <person name="Watson M."/>
            <person name="Adriaenssens E.M."/>
            <person name="Foster-Nyarko E."/>
            <person name="Jarju S."/>
            <person name="Secka A."/>
            <person name="Antonio M."/>
            <person name="Oren A."/>
            <person name="Chaudhuri R.R."/>
            <person name="La Ragione R."/>
            <person name="Hildebrand F."/>
            <person name="Pallen M.J."/>
        </authorList>
    </citation>
    <scope>NUCLEOTIDE SEQUENCE</scope>
    <source>
        <strain evidence="1">USAMLcec3-2134</strain>
    </source>
</reference>
<dbReference type="AlphaFoldDB" id="A0A9D2MQY6"/>
<dbReference type="SUPFAM" id="SSF52540">
    <property type="entry name" value="P-loop containing nucleoside triphosphate hydrolases"/>
    <property type="match status" value="1"/>
</dbReference>
<comment type="caution">
    <text evidence="1">The sequence shown here is derived from an EMBL/GenBank/DDBJ whole genome shotgun (WGS) entry which is preliminary data.</text>
</comment>
<organism evidence="1 2">
    <name type="scientific">Candidatus Eisenbergiella merdigallinarum</name>
    <dbReference type="NCBI Taxonomy" id="2838552"/>
    <lineage>
        <taxon>Bacteria</taxon>
        <taxon>Bacillati</taxon>
        <taxon>Bacillota</taxon>
        <taxon>Clostridia</taxon>
        <taxon>Lachnospirales</taxon>
        <taxon>Lachnospiraceae</taxon>
        <taxon>Eisenbergiella</taxon>
    </lineage>
</organism>
<dbReference type="EMBL" id="DWXE01000010">
    <property type="protein sequence ID" value="HJB90543.1"/>
    <property type="molecule type" value="Genomic_DNA"/>
</dbReference>
<protein>
    <recommendedName>
        <fullName evidence="3">ABC transporter domain-containing protein</fullName>
    </recommendedName>
</protein>
<dbReference type="Gene3D" id="3.40.50.300">
    <property type="entry name" value="P-loop containing nucleotide triphosphate hydrolases"/>
    <property type="match status" value="1"/>
</dbReference>
<evidence type="ECO:0000313" key="2">
    <source>
        <dbReference type="Proteomes" id="UP000886883"/>
    </source>
</evidence>
<sequence length="47" mass="5116">MDKNVVFLRGGFGGEGISGGEAQSISIVRAILRKFRMILADEVENSF</sequence>
<evidence type="ECO:0008006" key="3">
    <source>
        <dbReference type="Google" id="ProtNLM"/>
    </source>
</evidence>
<dbReference type="InterPro" id="IPR027417">
    <property type="entry name" value="P-loop_NTPase"/>
</dbReference>
<evidence type="ECO:0000313" key="1">
    <source>
        <dbReference type="EMBL" id="HJB90543.1"/>
    </source>
</evidence>